<dbReference type="VEuPathDB" id="FungiDB:ATCC64974_5430"/>
<protein>
    <recommendedName>
        <fullName evidence="3">DUF7719 domain-containing protein</fullName>
    </recommendedName>
</protein>
<feature type="compositionally biased region" description="Basic and acidic residues" evidence="1">
    <location>
        <begin position="41"/>
        <end position="56"/>
    </location>
</feature>
<evidence type="ECO:0000256" key="1">
    <source>
        <dbReference type="SAM" id="MobiDB-lite"/>
    </source>
</evidence>
<feature type="transmembrane region" description="Helical" evidence="2">
    <location>
        <begin position="174"/>
        <end position="193"/>
    </location>
</feature>
<dbReference type="InterPro" id="IPR056136">
    <property type="entry name" value="DUF7719"/>
</dbReference>
<dbReference type="OMA" id="VGTIWIW"/>
<comment type="caution">
    <text evidence="4">The sequence shown here is derived from an EMBL/GenBank/DDBJ whole genome shotgun (WGS) entry which is preliminary data.</text>
</comment>
<dbReference type="PANTHER" id="PTHR37846">
    <property type="entry name" value="YALI0B21296P"/>
    <property type="match status" value="1"/>
</dbReference>
<sequence>MEGPRNRKQRRAAAAAATTVDSDTFDPSSIPLARPAPNPPKSKEKTLMDIISERQSELLGQANAPTGSSDSSPRFVTIDPTTGDISGLNASELAAVKNGQDIRRVEEVTDETASTEEEEDEPEESDHPIPPVIDTLLLSVPLTTLHLTLAYLAAHQYAESIELDNLVRESVFVAFPMLTLLVHLAHGHVVSFIGSTGRSKSTETVSLLPWDSEKLTLEFFRKLLFPPALRTMVFLPMAVALGCKLMVITNDEPYYAVMRGAPAIGTIWIWSILEIPFGAAVIGALGPLAWGVWWKGYGIL</sequence>
<feature type="compositionally biased region" description="Acidic residues" evidence="1">
    <location>
        <begin position="108"/>
        <end position="124"/>
    </location>
</feature>
<feature type="domain" description="DUF7719" evidence="3">
    <location>
        <begin position="230"/>
        <end position="299"/>
    </location>
</feature>
<feature type="transmembrane region" description="Helical" evidence="2">
    <location>
        <begin position="267"/>
        <end position="294"/>
    </location>
</feature>
<accession>A0A100IJX2</accession>
<organism evidence="4 5">
    <name type="scientific">Aspergillus niger</name>
    <dbReference type="NCBI Taxonomy" id="5061"/>
    <lineage>
        <taxon>Eukaryota</taxon>
        <taxon>Fungi</taxon>
        <taxon>Dikarya</taxon>
        <taxon>Ascomycota</taxon>
        <taxon>Pezizomycotina</taxon>
        <taxon>Eurotiomycetes</taxon>
        <taxon>Eurotiomycetidae</taxon>
        <taxon>Eurotiales</taxon>
        <taxon>Aspergillaceae</taxon>
        <taxon>Aspergillus</taxon>
        <taxon>Aspergillus subgen. Circumdati</taxon>
    </lineage>
</organism>
<evidence type="ECO:0000313" key="4">
    <source>
        <dbReference type="EMBL" id="GAQ42597.1"/>
    </source>
</evidence>
<dbReference type="Pfam" id="PF24841">
    <property type="entry name" value="DUF7719"/>
    <property type="match status" value="1"/>
</dbReference>
<name>A0A100IJX2_ASPNG</name>
<feature type="compositionally biased region" description="Polar residues" evidence="1">
    <location>
        <begin position="63"/>
        <end position="75"/>
    </location>
</feature>
<dbReference type="OrthoDB" id="5597489at2759"/>
<evidence type="ECO:0000313" key="5">
    <source>
        <dbReference type="Proteomes" id="UP000068243"/>
    </source>
</evidence>
<feature type="region of interest" description="Disordered" evidence="1">
    <location>
        <begin position="101"/>
        <end position="130"/>
    </location>
</feature>
<evidence type="ECO:0000259" key="3">
    <source>
        <dbReference type="Pfam" id="PF24841"/>
    </source>
</evidence>
<feature type="transmembrane region" description="Helical" evidence="2">
    <location>
        <begin position="228"/>
        <end position="247"/>
    </location>
</feature>
<keyword evidence="2" id="KW-0812">Transmembrane</keyword>
<dbReference type="EMBL" id="BCMY01000008">
    <property type="protein sequence ID" value="GAQ42597.1"/>
    <property type="molecule type" value="Genomic_DNA"/>
</dbReference>
<proteinExistence type="predicted"/>
<dbReference type="VEuPathDB" id="FungiDB:ASPNIDRAFT2_1181421"/>
<dbReference type="VEuPathDB" id="FungiDB:M747DRAFT_478"/>
<keyword evidence="2" id="KW-1133">Transmembrane helix</keyword>
<dbReference type="VEuPathDB" id="FungiDB:An14g06720"/>
<gene>
    <name evidence="4" type="ORF">ABL_05258</name>
</gene>
<reference evidence="5" key="1">
    <citation type="journal article" date="2016" name="Genome Announc.">
        <title>Draft genome sequence of Aspergillus niger strain An76.</title>
        <authorList>
            <person name="Gong W."/>
            <person name="Cheng Z."/>
            <person name="Zhang H."/>
            <person name="Liu L."/>
            <person name="Gao P."/>
            <person name="Wang L."/>
        </authorList>
    </citation>
    <scope>NUCLEOTIDE SEQUENCE [LARGE SCALE GENOMIC DNA]</scope>
    <source>
        <strain evidence="5">An76</strain>
    </source>
</reference>
<keyword evidence="2" id="KW-0472">Membrane</keyword>
<evidence type="ECO:0000256" key="2">
    <source>
        <dbReference type="SAM" id="Phobius"/>
    </source>
</evidence>
<dbReference type="AlphaFoldDB" id="A0A100IJX2"/>
<feature type="compositionally biased region" description="Basic residues" evidence="1">
    <location>
        <begin position="1"/>
        <end position="11"/>
    </location>
</feature>
<feature type="region of interest" description="Disordered" evidence="1">
    <location>
        <begin position="1"/>
        <end position="75"/>
    </location>
</feature>
<dbReference type="Proteomes" id="UP000068243">
    <property type="component" value="Unassembled WGS sequence"/>
</dbReference>
<dbReference type="PANTHER" id="PTHR37846:SF1">
    <property type="entry name" value="DEACETYLASE-LIKE PROTEIN"/>
    <property type="match status" value="1"/>
</dbReference>